<name>A0A545TEW5_9PROT</name>
<dbReference type="Gene3D" id="2.60.120.10">
    <property type="entry name" value="Jelly Rolls"/>
    <property type="match status" value="1"/>
</dbReference>
<dbReference type="OrthoDB" id="9083851at2"/>
<comment type="caution">
    <text evidence="1">The sequence shown here is derived from an EMBL/GenBank/DDBJ whole genome shotgun (WGS) entry which is preliminary data.</text>
</comment>
<dbReference type="Proteomes" id="UP000315252">
    <property type="component" value="Unassembled WGS sequence"/>
</dbReference>
<dbReference type="GO" id="GO:0047869">
    <property type="term" value="F:dimethylpropiothetin dethiomethylase activity"/>
    <property type="evidence" value="ECO:0007669"/>
    <property type="project" value="InterPro"/>
</dbReference>
<evidence type="ECO:0000313" key="2">
    <source>
        <dbReference type="Proteomes" id="UP000315252"/>
    </source>
</evidence>
<reference evidence="1 2" key="1">
    <citation type="submission" date="2019-06" db="EMBL/GenBank/DDBJ databases">
        <title>Whole genome sequence for Rhodospirillaceae sp. R148.</title>
        <authorList>
            <person name="Wang G."/>
        </authorList>
    </citation>
    <scope>NUCLEOTIDE SEQUENCE [LARGE SCALE GENOMIC DNA]</scope>
    <source>
        <strain evidence="1 2">R148</strain>
    </source>
</reference>
<dbReference type="Pfam" id="PF16867">
    <property type="entry name" value="DMSP_lyase"/>
    <property type="match status" value="1"/>
</dbReference>
<dbReference type="InterPro" id="IPR031723">
    <property type="entry name" value="DMSP_lyase"/>
</dbReference>
<dbReference type="InterPro" id="IPR014710">
    <property type="entry name" value="RmlC-like_jellyroll"/>
</dbReference>
<evidence type="ECO:0000313" key="1">
    <source>
        <dbReference type="EMBL" id="TQV75716.1"/>
    </source>
</evidence>
<dbReference type="InterPro" id="IPR011051">
    <property type="entry name" value="RmlC_Cupin_sf"/>
</dbReference>
<accession>A0A545TEW5</accession>
<protein>
    <submittedName>
        <fullName evidence="1">Cupin domain-containing protein</fullName>
    </submittedName>
</protein>
<sequence>MKRVLQALADSLEAQSGSMTAALCDALRRSKGDTHLPPCEPPPAGRMLDQILATGNPDPHPLLAEVARSRETLAWYGARPERIPEAIGARLFFVELLGPDGMVFCDRCRLGLLLQMPESHYPEHAHAADELYLVLSGTAEWRSEGSEPALRPPGSFIHHPGRQRHAMTTQEEALLAVWAWTGDIGFESYSIEAGP</sequence>
<gene>
    <name evidence="1" type="ORF">FKG95_22625</name>
</gene>
<dbReference type="SUPFAM" id="SSF51182">
    <property type="entry name" value="RmlC-like cupins"/>
    <property type="match status" value="1"/>
</dbReference>
<dbReference type="RefSeq" id="WP_142898704.1">
    <property type="nucleotide sequence ID" value="NZ_ML660060.1"/>
</dbReference>
<proteinExistence type="predicted"/>
<keyword evidence="2" id="KW-1185">Reference proteome</keyword>
<dbReference type="AlphaFoldDB" id="A0A545TEW5"/>
<organism evidence="1 2">
    <name type="scientific">Denitrobaculum tricleocarpae</name>
    <dbReference type="NCBI Taxonomy" id="2591009"/>
    <lineage>
        <taxon>Bacteria</taxon>
        <taxon>Pseudomonadati</taxon>
        <taxon>Pseudomonadota</taxon>
        <taxon>Alphaproteobacteria</taxon>
        <taxon>Rhodospirillales</taxon>
        <taxon>Rhodospirillaceae</taxon>
        <taxon>Denitrobaculum</taxon>
    </lineage>
</organism>
<dbReference type="EMBL" id="VHSH01000009">
    <property type="protein sequence ID" value="TQV75716.1"/>
    <property type="molecule type" value="Genomic_DNA"/>
</dbReference>